<dbReference type="AlphaFoldDB" id="F3ZWT7"/>
<keyword evidence="1" id="KW-0472">Membrane</keyword>
<proteinExistence type="predicted"/>
<reference evidence="3" key="1">
    <citation type="submission" date="2010-11" db="EMBL/GenBank/DDBJ databases">
        <title>The complete genome of Mahella australiensis DSM 15567.</title>
        <authorList>
            <consortium name="US DOE Joint Genome Institute (JGI-PGF)"/>
            <person name="Lucas S."/>
            <person name="Copeland A."/>
            <person name="Lapidus A."/>
            <person name="Bruce D."/>
            <person name="Goodwin L."/>
            <person name="Pitluck S."/>
            <person name="Kyrpides N."/>
            <person name="Mavromatis K."/>
            <person name="Pagani I."/>
            <person name="Ivanova N."/>
            <person name="Teshima H."/>
            <person name="Brettin T."/>
            <person name="Detter J.C."/>
            <person name="Han C."/>
            <person name="Tapia R."/>
            <person name="Land M."/>
            <person name="Hauser L."/>
            <person name="Markowitz V."/>
            <person name="Cheng J.-F."/>
            <person name="Hugenholtz P."/>
            <person name="Woyke T."/>
            <person name="Wu D."/>
            <person name="Spring S."/>
            <person name="Pukall R."/>
            <person name="Steenblock K."/>
            <person name="Schneider S."/>
            <person name="Klenk H.-P."/>
            <person name="Eisen J.A."/>
        </authorList>
    </citation>
    <scope>NUCLEOTIDE SEQUENCE [LARGE SCALE GENOMIC DNA]</scope>
    <source>
        <strain evidence="3">DSM 15567 / CIP 107919 / 50-1 BON</strain>
    </source>
</reference>
<keyword evidence="1" id="KW-0812">Transmembrane</keyword>
<dbReference type="HOGENOM" id="CLU_1729176_0_0_9"/>
<gene>
    <name evidence="2" type="ordered locus">Mahau_2395</name>
</gene>
<sequence>MIRKLFRDKSGVSMLVYGFMITAITLMLILLQFNTMLLLNERSKIDNIGDEAVTKAAWDIYEVAKEELETTGVISNKPEYISAIEDSVRNVFSTYSKNVTSLAVTIDGYHLTIEGIVSENRYKSPDYNNPISTPVEIPFKNTAIIKGVTKK</sequence>
<evidence type="ECO:0000313" key="3">
    <source>
        <dbReference type="Proteomes" id="UP000008457"/>
    </source>
</evidence>
<dbReference type="EMBL" id="CP002360">
    <property type="protein sequence ID" value="AEE97559.1"/>
    <property type="molecule type" value="Genomic_DNA"/>
</dbReference>
<dbReference type="KEGG" id="mas:Mahau_2395"/>
<protein>
    <submittedName>
        <fullName evidence="2">Uncharacterized protein</fullName>
    </submittedName>
</protein>
<dbReference type="Proteomes" id="UP000008457">
    <property type="component" value="Chromosome"/>
</dbReference>
<dbReference type="RefSeq" id="WP_013781985.1">
    <property type="nucleotide sequence ID" value="NC_015520.1"/>
</dbReference>
<evidence type="ECO:0000256" key="1">
    <source>
        <dbReference type="SAM" id="Phobius"/>
    </source>
</evidence>
<dbReference type="STRING" id="697281.Mahau_2395"/>
<keyword evidence="3" id="KW-1185">Reference proteome</keyword>
<accession>F3ZWT7</accession>
<evidence type="ECO:0000313" key="2">
    <source>
        <dbReference type="EMBL" id="AEE97559.1"/>
    </source>
</evidence>
<organism evidence="2 3">
    <name type="scientific">Mahella australiensis (strain DSM 15567 / CIP 107919 / 50-1 BON)</name>
    <dbReference type="NCBI Taxonomy" id="697281"/>
    <lineage>
        <taxon>Bacteria</taxon>
        <taxon>Bacillati</taxon>
        <taxon>Bacillota</taxon>
        <taxon>Clostridia</taxon>
        <taxon>Thermoanaerobacterales</taxon>
        <taxon>Thermoanaerobacterales Family IV. Incertae Sedis</taxon>
        <taxon>Mahella</taxon>
    </lineage>
</organism>
<dbReference type="eggNOG" id="ENOG5033N7S">
    <property type="taxonomic scope" value="Bacteria"/>
</dbReference>
<reference evidence="2 3" key="2">
    <citation type="journal article" date="2011" name="Stand. Genomic Sci.">
        <title>Complete genome sequence of Mahella australiensis type strain (50-1 BON).</title>
        <authorList>
            <person name="Sikorski J."/>
            <person name="Teshima H."/>
            <person name="Nolan M."/>
            <person name="Lucas S."/>
            <person name="Hammon N."/>
            <person name="Deshpande S."/>
            <person name="Cheng J.F."/>
            <person name="Pitluck S."/>
            <person name="Liolios K."/>
            <person name="Pagani I."/>
            <person name="Ivanova N."/>
            <person name="Huntemann M."/>
            <person name="Mavromatis K."/>
            <person name="Ovchinikova G."/>
            <person name="Pati A."/>
            <person name="Tapia R."/>
            <person name="Han C."/>
            <person name="Goodwin L."/>
            <person name="Chen A."/>
            <person name="Palaniappan K."/>
            <person name="Land M."/>
            <person name="Hauser L."/>
            <person name="Ngatchou-Djao O.D."/>
            <person name="Rohde M."/>
            <person name="Pukall R."/>
            <person name="Spring S."/>
            <person name="Abt B."/>
            <person name="Goker M."/>
            <person name="Detter J.C."/>
            <person name="Woyke T."/>
            <person name="Bristow J."/>
            <person name="Markowitz V."/>
            <person name="Hugenholtz P."/>
            <person name="Eisen J.A."/>
            <person name="Kyrpides N.C."/>
            <person name="Klenk H.P."/>
            <person name="Lapidus A."/>
        </authorList>
    </citation>
    <scope>NUCLEOTIDE SEQUENCE [LARGE SCALE GENOMIC DNA]</scope>
    <source>
        <strain evidence="3">DSM 15567 / CIP 107919 / 50-1 BON</strain>
    </source>
</reference>
<keyword evidence="1" id="KW-1133">Transmembrane helix</keyword>
<name>F3ZWT7_MAHA5</name>
<feature type="transmembrane region" description="Helical" evidence="1">
    <location>
        <begin position="12"/>
        <end position="33"/>
    </location>
</feature>